<dbReference type="CDD" id="cd00090">
    <property type="entry name" value="HTH_ARSR"/>
    <property type="match status" value="1"/>
</dbReference>
<dbReference type="SUPFAM" id="SSF46785">
    <property type="entry name" value="Winged helix' DNA-binding domain"/>
    <property type="match status" value="1"/>
</dbReference>
<evidence type="ECO:0000256" key="1">
    <source>
        <dbReference type="ARBA" id="ARBA00023015"/>
    </source>
</evidence>
<dbReference type="EMBL" id="JBEPTQ010000002">
    <property type="protein sequence ID" value="MET4720161.1"/>
    <property type="molecule type" value="Genomic_DNA"/>
</dbReference>
<dbReference type="InterPro" id="IPR036388">
    <property type="entry name" value="WH-like_DNA-bd_sf"/>
</dbReference>
<keyword evidence="3" id="KW-0804">Transcription</keyword>
<accession>A0ABV2RTA3</accession>
<keyword evidence="2 6" id="KW-0238">DNA-binding</keyword>
<evidence type="ECO:0000313" key="7">
    <source>
        <dbReference type="Proteomes" id="UP001549291"/>
    </source>
</evidence>
<evidence type="ECO:0000259" key="5">
    <source>
        <dbReference type="PROSITE" id="PS51118"/>
    </source>
</evidence>
<dbReference type="Pfam" id="PF01638">
    <property type="entry name" value="HxlR"/>
    <property type="match status" value="1"/>
</dbReference>
<dbReference type="InterPro" id="IPR036390">
    <property type="entry name" value="WH_DNA-bd_sf"/>
</dbReference>
<keyword evidence="7" id="KW-1185">Reference proteome</keyword>
<sequence length="245" mass="26569">MEHVIAAGDGLAPAVVRGEIGGEKGHAFGRNRSPLAQHRQHIGLPVRAAHRGPHLMAGGQKLQDDMDADEAGPAGDQNGAHCPNSPRCASRRIGFRHPAQGRIWSLSPRGTSRMDFETGMENLTSVCDSDCDCSPDPALLADFKRAIHALGGKWKLEILFALMNGAVRFGALRRSIGGITQHMLTTQLRELEQDGLVSRSAFAEKPLRVEYELTDAAYGLLPAFKEILSWSRLYGDARLVASQQA</sequence>
<organism evidence="6 7">
    <name type="scientific">Bradyrhizobium japonicum</name>
    <dbReference type="NCBI Taxonomy" id="375"/>
    <lineage>
        <taxon>Bacteria</taxon>
        <taxon>Pseudomonadati</taxon>
        <taxon>Pseudomonadota</taxon>
        <taxon>Alphaproteobacteria</taxon>
        <taxon>Hyphomicrobiales</taxon>
        <taxon>Nitrobacteraceae</taxon>
        <taxon>Bradyrhizobium</taxon>
    </lineage>
</organism>
<evidence type="ECO:0000256" key="3">
    <source>
        <dbReference type="ARBA" id="ARBA00023163"/>
    </source>
</evidence>
<dbReference type="InterPro" id="IPR002577">
    <property type="entry name" value="HTH_HxlR"/>
</dbReference>
<reference evidence="6 7" key="1">
    <citation type="submission" date="2024-06" db="EMBL/GenBank/DDBJ databases">
        <title>Genomic Encyclopedia of Type Strains, Phase V (KMG-V): Genome sequencing to study the core and pangenomes of soil and plant-associated prokaryotes.</title>
        <authorList>
            <person name="Whitman W."/>
        </authorList>
    </citation>
    <scope>NUCLEOTIDE SEQUENCE [LARGE SCALE GENOMIC DNA]</scope>
    <source>
        <strain evidence="6 7">USDA 160</strain>
    </source>
</reference>
<dbReference type="InterPro" id="IPR011991">
    <property type="entry name" value="ArsR-like_HTH"/>
</dbReference>
<comment type="caution">
    <text evidence="6">The sequence shown here is derived from an EMBL/GenBank/DDBJ whole genome shotgun (WGS) entry which is preliminary data.</text>
</comment>
<gene>
    <name evidence="6" type="ORF">ABIF63_004267</name>
</gene>
<dbReference type="Gene3D" id="1.10.10.10">
    <property type="entry name" value="Winged helix-like DNA-binding domain superfamily/Winged helix DNA-binding domain"/>
    <property type="match status" value="1"/>
</dbReference>
<dbReference type="PROSITE" id="PS51118">
    <property type="entry name" value="HTH_HXLR"/>
    <property type="match status" value="1"/>
</dbReference>
<evidence type="ECO:0000256" key="2">
    <source>
        <dbReference type="ARBA" id="ARBA00023125"/>
    </source>
</evidence>
<dbReference type="Proteomes" id="UP001549291">
    <property type="component" value="Unassembled WGS sequence"/>
</dbReference>
<protein>
    <submittedName>
        <fullName evidence="6">DNA-binding HxlR family transcriptional regulator</fullName>
    </submittedName>
</protein>
<keyword evidence="1" id="KW-0805">Transcription regulation</keyword>
<dbReference type="GO" id="GO:0003677">
    <property type="term" value="F:DNA binding"/>
    <property type="evidence" value="ECO:0007669"/>
    <property type="project" value="UniProtKB-KW"/>
</dbReference>
<dbReference type="PANTHER" id="PTHR33204">
    <property type="entry name" value="TRANSCRIPTIONAL REGULATOR, MARR FAMILY"/>
    <property type="match status" value="1"/>
</dbReference>
<name>A0ABV2RTA3_BRAJP</name>
<evidence type="ECO:0000313" key="6">
    <source>
        <dbReference type="EMBL" id="MET4720161.1"/>
    </source>
</evidence>
<dbReference type="PANTHER" id="PTHR33204:SF29">
    <property type="entry name" value="TRANSCRIPTIONAL REGULATOR"/>
    <property type="match status" value="1"/>
</dbReference>
<evidence type="ECO:0000256" key="4">
    <source>
        <dbReference type="SAM" id="MobiDB-lite"/>
    </source>
</evidence>
<feature type="region of interest" description="Disordered" evidence="4">
    <location>
        <begin position="57"/>
        <end position="91"/>
    </location>
</feature>
<proteinExistence type="predicted"/>
<feature type="domain" description="HTH hxlR-type" evidence="5">
    <location>
        <begin position="133"/>
        <end position="239"/>
    </location>
</feature>